<dbReference type="RefSeq" id="WP_168004952.1">
    <property type="nucleotide sequence ID" value="NZ_JAATHJ010000003.1"/>
</dbReference>
<dbReference type="InterPro" id="IPR001110">
    <property type="entry name" value="UPF0012_CS"/>
</dbReference>
<dbReference type="Gene3D" id="3.40.630.30">
    <property type="match status" value="1"/>
</dbReference>
<accession>A0A969TVT3</accession>
<dbReference type="CDD" id="cd04301">
    <property type="entry name" value="NAT_SF"/>
    <property type="match status" value="1"/>
</dbReference>
<sequence length="516" mass="60262">MSTLDMSKFEKKIIIRTIRYEDIDEIVELGKLCFPNMDPWKRQQLISHLEIFPEGQFCVELDGEIIGSCSSLIINFDEYDDQHTWDEITDEGYITNHDSEGYNLYGIEVAVHPDYRRMKIGRRLYEARKELAREMNLKSIIIGGRIPNYRRYSDEMSPRQYVEEVMNHNVFDPVLTFQVMNGFTLKRVNRNYLEDDAASMKYATLMEWNNVDYRPTTKRHFKTAFPVRICAIQYMMKKIDSFDEFAQQCEYYADVGASYQSDFVVFPEIFTTQLLSFIEEKSPSRAIRRLTDFTEDYINLFTDLAIKYNVNIIGGSHFVEEEGGIYNIAYLFRRDGTIEKQYKIHITPNERRFWGIQGGDSVEVFDTDCGKIAIQICYDIEFPELGRIATEKGANIIFTPFCTDDRQGYLRVRYCSQARAVENQVYTMITGTVGNLTHVENMDIQYAQSGIFTPSDFAFPRDGIVGECHPNIETVVVGDVDLELLRRSRKSGNVTQWKDRRQDLYRVEQHLKNETT</sequence>
<protein>
    <submittedName>
        <fullName evidence="4">GNAT family N-acetyltransferase</fullName>
    </submittedName>
</protein>
<gene>
    <name evidence="4" type="ORF">HCN83_03575</name>
</gene>
<evidence type="ECO:0000313" key="5">
    <source>
        <dbReference type="Proteomes" id="UP000752012"/>
    </source>
</evidence>
<comment type="similarity">
    <text evidence="1">Belongs to the carbon-nitrogen hydrolase superfamily. NIT1/NIT2 family.</text>
</comment>
<evidence type="ECO:0000256" key="1">
    <source>
        <dbReference type="ARBA" id="ARBA00010613"/>
    </source>
</evidence>
<dbReference type="SUPFAM" id="SSF55729">
    <property type="entry name" value="Acyl-CoA N-acyltransferases (Nat)"/>
    <property type="match status" value="1"/>
</dbReference>
<proteinExistence type="inferred from homology"/>
<dbReference type="PANTHER" id="PTHR23088">
    <property type="entry name" value="NITRILASE-RELATED"/>
    <property type="match status" value="1"/>
</dbReference>
<dbReference type="InterPro" id="IPR016181">
    <property type="entry name" value="Acyl_CoA_acyltransferase"/>
</dbReference>
<dbReference type="InterPro" id="IPR003010">
    <property type="entry name" value="C-N_Hydrolase"/>
</dbReference>
<organism evidence="4 5">
    <name type="scientific">Alkalicoccus luteus</name>
    <dbReference type="NCBI Taxonomy" id="1237094"/>
    <lineage>
        <taxon>Bacteria</taxon>
        <taxon>Bacillati</taxon>
        <taxon>Bacillota</taxon>
        <taxon>Bacilli</taxon>
        <taxon>Bacillales</taxon>
        <taxon>Bacillaceae</taxon>
        <taxon>Alkalicoccus</taxon>
    </lineage>
</organism>
<feature type="domain" description="CN hydrolase" evidence="2">
    <location>
        <begin position="227"/>
        <end position="482"/>
    </location>
</feature>
<dbReference type="GO" id="GO:0016747">
    <property type="term" value="F:acyltransferase activity, transferring groups other than amino-acyl groups"/>
    <property type="evidence" value="ECO:0007669"/>
    <property type="project" value="InterPro"/>
</dbReference>
<feature type="domain" description="N-acetyltransferase" evidence="3">
    <location>
        <begin position="13"/>
        <end position="211"/>
    </location>
</feature>
<dbReference type="PROSITE" id="PS51186">
    <property type="entry name" value="GNAT"/>
    <property type="match status" value="1"/>
</dbReference>
<dbReference type="InterPro" id="IPR000182">
    <property type="entry name" value="GNAT_dom"/>
</dbReference>
<dbReference type="AlphaFoldDB" id="A0A969TVT3"/>
<dbReference type="PROSITE" id="PS01227">
    <property type="entry name" value="UPF0012"/>
    <property type="match status" value="1"/>
</dbReference>
<dbReference type="InterPro" id="IPR036526">
    <property type="entry name" value="C-N_Hydrolase_sf"/>
</dbReference>
<evidence type="ECO:0000313" key="4">
    <source>
        <dbReference type="EMBL" id="NJP36669.1"/>
    </source>
</evidence>
<reference evidence="4 5" key="1">
    <citation type="submission" date="2020-03" db="EMBL/GenBank/DDBJ databases">
        <title>Assessment of the enzymatic potential of alkaline-tolerant lipase obtained from Bacillus luteus H11 (technogenic soil) for the bioremediation of saline soils contaminated with petroleum substances.</title>
        <authorList>
            <person name="Kalwasinska A."/>
        </authorList>
    </citation>
    <scope>NUCLEOTIDE SEQUENCE [LARGE SCALE GENOMIC DNA]</scope>
    <source>
        <strain evidence="4 5">H11</strain>
    </source>
</reference>
<dbReference type="CDD" id="cd07574">
    <property type="entry name" value="nitrilase_Rim1_like"/>
    <property type="match status" value="1"/>
</dbReference>
<dbReference type="PANTHER" id="PTHR23088:SF50">
    <property type="entry name" value="HYDROLASE YHCX"/>
    <property type="match status" value="1"/>
</dbReference>
<dbReference type="SUPFAM" id="SSF56317">
    <property type="entry name" value="Carbon-nitrogen hydrolase"/>
    <property type="match status" value="1"/>
</dbReference>
<dbReference type="Proteomes" id="UP000752012">
    <property type="component" value="Unassembled WGS sequence"/>
</dbReference>
<name>A0A969TVT3_9BACI</name>
<dbReference type="Pfam" id="PF00795">
    <property type="entry name" value="CN_hydrolase"/>
    <property type="match status" value="1"/>
</dbReference>
<keyword evidence="5" id="KW-1185">Reference proteome</keyword>
<dbReference type="EMBL" id="JAATHJ010000003">
    <property type="protein sequence ID" value="NJP36669.1"/>
    <property type="molecule type" value="Genomic_DNA"/>
</dbReference>
<dbReference type="Gene3D" id="3.60.110.10">
    <property type="entry name" value="Carbon-nitrogen hydrolase"/>
    <property type="match status" value="1"/>
</dbReference>
<evidence type="ECO:0000259" key="3">
    <source>
        <dbReference type="PROSITE" id="PS51186"/>
    </source>
</evidence>
<dbReference type="Pfam" id="PF00583">
    <property type="entry name" value="Acetyltransf_1"/>
    <property type="match status" value="1"/>
</dbReference>
<evidence type="ECO:0000259" key="2">
    <source>
        <dbReference type="PROSITE" id="PS50263"/>
    </source>
</evidence>
<comment type="caution">
    <text evidence="4">The sequence shown here is derived from an EMBL/GenBank/DDBJ whole genome shotgun (WGS) entry which is preliminary data.</text>
</comment>
<dbReference type="PROSITE" id="PS50263">
    <property type="entry name" value="CN_HYDROLASE"/>
    <property type="match status" value="1"/>
</dbReference>